<accession>A0AAU7D457</accession>
<gene>
    <name evidence="3" type="ORF">P4G45_08715</name>
    <name evidence="4" type="ORF">P8936_09165</name>
</gene>
<evidence type="ECO:0000259" key="2">
    <source>
        <dbReference type="Pfam" id="PF00582"/>
    </source>
</evidence>
<comment type="similarity">
    <text evidence="1">Belongs to the universal stress protein A family.</text>
</comment>
<evidence type="ECO:0000313" key="3">
    <source>
        <dbReference type="EMBL" id="XBH08581.1"/>
    </source>
</evidence>
<dbReference type="PANTHER" id="PTHR46268">
    <property type="entry name" value="STRESS RESPONSE PROTEIN NHAX"/>
    <property type="match status" value="1"/>
</dbReference>
<feature type="domain" description="UspA" evidence="2">
    <location>
        <begin position="158"/>
        <end position="285"/>
    </location>
</feature>
<accession>A0AAU7CV74</accession>
<evidence type="ECO:0000256" key="1">
    <source>
        <dbReference type="ARBA" id="ARBA00008791"/>
    </source>
</evidence>
<proteinExistence type="inferred from homology"/>
<dbReference type="PANTHER" id="PTHR46268:SF6">
    <property type="entry name" value="UNIVERSAL STRESS PROTEIN UP12"/>
    <property type="match status" value="1"/>
</dbReference>
<dbReference type="InterPro" id="IPR006016">
    <property type="entry name" value="UspA"/>
</dbReference>
<reference evidence="4" key="1">
    <citation type="submission" date="2023-03" db="EMBL/GenBank/DDBJ databases">
        <title>Edaphobacter sp.</title>
        <authorList>
            <person name="Huber K.J."/>
            <person name="Papendorf J."/>
            <person name="Pilke C."/>
            <person name="Bunk B."/>
            <person name="Sproeer C."/>
            <person name="Pester M."/>
        </authorList>
    </citation>
    <scope>NUCLEOTIDE SEQUENCE</scope>
    <source>
        <strain evidence="3">DSM 109919</strain>
        <strain evidence="4">DSM 109920</strain>
    </source>
</reference>
<dbReference type="Pfam" id="PF00582">
    <property type="entry name" value="Usp"/>
    <property type="match status" value="2"/>
</dbReference>
<dbReference type="SUPFAM" id="SSF52402">
    <property type="entry name" value="Adenine nucleotide alpha hydrolases-like"/>
    <property type="match status" value="2"/>
</dbReference>
<dbReference type="InterPro" id="IPR006015">
    <property type="entry name" value="Universal_stress_UspA"/>
</dbReference>
<dbReference type="EMBL" id="CP121194">
    <property type="protein sequence ID" value="XBH08581.1"/>
    <property type="molecule type" value="Genomic_DNA"/>
</dbReference>
<dbReference type="PRINTS" id="PR01438">
    <property type="entry name" value="UNVRSLSTRESS"/>
</dbReference>
<dbReference type="Gene3D" id="3.40.50.620">
    <property type="entry name" value="HUPs"/>
    <property type="match status" value="2"/>
</dbReference>
<feature type="domain" description="UspA" evidence="2">
    <location>
        <begin position="9"/>
        <end position="143"/>
    </location>
</feature>
<dbReference type="CDD" id="cd00293">
    <property type="entry name" value="USP-like"/>
    <property type="match status" value="2"/>
</dbReference>
<sequence length="301" mass="32301">MPSTIKSPFHVILFATDLSDHSAAALRYAASVATAYGAKLFLVHVLDPDITPTDSSPSDLRNLAQSAMSELKGICQSLLATHGITAQAIVRYGNVRDVIFQVQQECSADIVVLGSSGKKISRGNTLGSTAEAVLRSMPCNVLTIGPHIEWHPFSTKAQAILFPTDLSADSLAALPTAVSMATSLSARLLLLHVCDPYELHSCFGGEVDCKKKLREVAASTETQELRVEYSAEEGRIAERTLSFAKEKHVDLIVMAIHQGNLDDGTRLHGIVSDIVRESQCPVFTVARHVDASLAPPQGTSK</sequence>
<protein>
    <submittedName>
        <fullName evidence="4">Universal stress protein</fullName>
    </submittedName>
</protein>
<dbReference type="RefSeq" id="WP_348266090.1">
    <property type="nucleotide sequence ID" value="NZ_CP121194.1"/>
</dbReference>
<dbReference type="AlphaFoldDB" id="A0AAU7D457"/>
<evidence type="ECO:0000313" key="4">
    <source>
        <dbReference type="EMBL" id="XBH11885.1"/>
    </source>
</evidence>
<dbReference type="KEGG" id="epl:P4G45_08715"/>
<dbReference type="EMBL" id="CP121195">
    <property type="protein sequence ID" value="XBH11885.1"/>
    <property type="molecule type" value="Genomic_DNA"/>
</dbReference>
<dbReference type="InterPro" id="IPR014729">
    <property type="entry name" value="Rossmann-like_a/b/a_fold"/>
</dbReference>
<name>A0AAU7D457_9BACT</name>
<organism evidence="4">
    <name type="scientific">Edaphobacter paludis</name>
    <dbReference type="NCBI Taxonomy" id="3035702"/>
    <lineage>
        <taxon>Bacteria</taxon>
        <taxon>Pseudomonadati</taxon>
        <taxon>Acidobacteriota</taxon>
        <taxon>Terriglobia</taxon>
        <taxon>Terriglobales</taxon>
        <taxon>Acidobacteriaceae</taxon>
        <taxon>Edaphobacter</taxon>
    </lineage>
</organism>